<keyword evidence="2 4" id="KW-0863">Zinc-finger</keyword>
<evidence type="ECO:0000256" key="1">
    <source>
        <dbReference type="ARBA" id="ARBA00022723"/>
    </source>
</evidence>
<dbReference type="Pfam" id="PF01753">
    <property type="entry name" value="zf-MYND"/>
    <property type="match status" value="1"/>
</dbReference>
<keyword evidence="9" id="KW-1185">Reference proteome</keyword>
<dbReference type="InterPro" id="IPR015915">
    <property type="entry name" value="Kelch-typ_b-propeller"/>
</dbReference>
<dbReference type="STRING" id="112090.W4GNM5"/>
<dbReference type="RefSeq" id="XP_009829536.1">
    <property type="nucleotide sequence ID" value="XM_009831234.1"/>
</dbReference>
<evidence type="ECO:0000256" key="4">
    <source>
        <dbReference type="PROSITE-ProRule" id="PRU00134"/>
    </source>
</evidence>
<organism evidence="7">
    <name type="scientific">Aphanomyces astaci</name>
    <name type="common">Crayfish plague agent</name>
    <dbReference type="NCBI Taxonomy" id="112090"/>
    <lineage>
        <taxon>Eukaryota</taxon>
        <taxon>Sar</taxon>
        <taxon>Stramenopiles</taxon>
        <taxon>Oomycota</taxon>
        <taxon>Saprolegniomycetes</taxon>
        <taxon>Saprolegniales</taxon>
        <taxon>Verrucalvaceae</taxon>
        <taxon>Aphanomyces</taxon>
    </lineage>
</organism>
<reference evidence="7" key="1">
    <citation type="submission" date="2013-12" db="EMBL/GenBank/DDBJ databases">
        <title>The Genome Sequence of Aphanomyces astaci APO3.</title>
        <authorList>
            <consortium name="The Broad Institute Genomics Platform"/>
            <person name="Russ C."/>
            <person name="Tyler B."/>
            <person name="van West P."/>
            <person name="Dieguez-Uribeondo J."/>
            <person name="Young S.K."/>
            <person name="Zeng Q."/>
            <person name="Gargeya S."/>
            <person name="Fitzgerald M."/>
            <person name="Abouelleil A."/>
            <person name="Alvarado L."/>
            <person name="Chapman S.B."/>
            <person name="Gainer-Dewar J."/>
            <person name="Goldberg J."/>
            <person name="Griggs A."/>
            <person name="Gujja S."/>
            <person name="Hansen M."/>
            <person name="Howarth C."/>
            <person name="Imamovic A."/>
            <person name="Ireland A."/>
            <person name="Larimer J."/>
            <person name="McCowan C."/>
            <person name="Murphy C."/>
            <person name="Pearson M."/>
            <person name="Poon T.W."/>
            <person name="Priest M."/>
            <person name="Roberts A."/>
            <person name="Saif S."/>
            <person name="Shea T."/>
            <person name="Sykes S."/>
            <person name="Wortman J."/>
            <person name="Nusbaum C."/>
            <person name="Birren B."/>
        </authorList>
    </citation>
    <scope>NUCLEOTIDE SEQUENCE [LARGE SCALE GENOMIC DNA]</scope>
    <source>
        <strain evidence="7">APO3</strain>
    </source>
</reference>
<dbReference type="InterPro" id="IPR002893">
    <property type="entry name" value="Znf_MYND"/>
</dbReference>
<protein>
    <recommendedName>
        <fullName evidence="6">MYND-type domain-containing protein</fullName>
    </recommendedName>
</protein>
<dbReference type="Gene3D" id="2.120.10.80">
    <property type="entry name" value="Kelch-type beta propeller"/>
    <property type="match status" value="2"/>
</dbReference>
<dbReference type="OrthoDB" id="432528at2759"/>
<feature type="region of interest" description="Disordered" evidence="5">
    <location>
        <begin position="414"/>
        <end position="441"/>
    </location>
</feature>
<keyword evidence="3" id="KW-0862">Zinc</keyword>
<dbReference type="Gene3D" id="1.25.40.10">
    <property type="entry name" value="Tetratricopeptide repeat domain"/>
    <property type="match status" value="1"/>
</dbReference>
<dbReference type="GeneID" id="20808117"/>
<dbReference type="AlphaFoldDB" id="W4GNM5"/>
<evidence type="ECO:0000313" key="7">
    <source>
        <dbReference type="EMBL" id="ETV80589.1"/>
    </source>
</evidence>
<dbReference type="GO" id="GO:0008270">
    <property type="term" value="F:zinc ion binding"/>
    <property type="evidence" value="ECO:0007669"/>
    <property type="project" value="UniProtKB-KW"/>
</dbReference>
<dbReference type="Pfam" id="PF24681">
    <property type="entry name" value="Kelch_KLHDC2_KLHL20_DRC7"/>
    <property type="match status" value="1"/>
</dbReference>
<dbReference type="PROSITE" id="PS50865">
    <property type="entry name" value="ZF_MYND_2"/>
    <property type="match status" value="1"/>
</dbReference>
<name>W4GNM5_APHAT</name>
<proteinExistence type="predicted"/>
<evidence type="ECO:0000256" key="3">
    <source>
        <dbReference type="ARBA" id="ARBA00022833"/>
    </source>
</evidence>
<dbReference type="EMBL" id="KI913125">
    <property type="protein sequence ID" value="ETV80589.1"/>
    <property type="molecule type" value="Genomic_DNA"/>
</dbReference>
<evidence type="ECO:0000313" key="8">
    <source>
        <dbReference type="EMBL" id="RQM25860.1"/>
    </source>
</evidence>
<dbReference type="InterPro" id="IPR011990">
    <property type="entry name" value="TPR-like_helical_dom_sf"/>
</dbReference>
<reference evidence="8 9" key="2">
    <citation type="submission" date="2018-07" db="EMBL/GenBank/DDBJ databases">
        <title>Annotation of Aphanomyces astaci genome assembly.</title>
        <authorList>
            <person name="Studholme D.J."/>
        </authorList>
    </citation>
    <scope>NUCLEOTIDE SEQUENCE [LARGE SCALE GENOMIC DNA]</scope>
    <source>
        <strain evidence="8">Pc</strain>
    </source>
</reference>
<dbReference type="EMBL" id="MZMZ02002430">
    <property type="protein sequence ID" value="RQM25860.1"/>
    <property type="molecule type" value="Genomic_DNA"/>
</dbReference>
<dbReference type="Gene3D" id="6.10.140.2220">
    <property type="match status" value="1"/>
</dbReference>
<dbReference type="SUPFAM" id="SSF48452">
    <property type="entry name" value="TPR-like"/>
    <property type="match status" value="1"/>
</dbReference>
<accession>W4GNM5</accession>
<dbReference type="SUPFAM" id="SSF144232">
    <property type="entry name" value="HIT/MYND zinc finger-like"/>
    <property type="match status" value="1"/>
</dbReference>
<evidence type="ECO:0000256" key="2">
    <source>
        <dbReference type="ARBA" id="ARBA00022771"/>
    </source>
</evidence>
<evidence type="ECO:0000313" key="9">
    <source>
        <dbReference type="Proteomes" id="UP000284702"/>
    </source>
</evidence>
<keyword evidence="1" id="KW-0479">Metal-binding</keyword>
<evidence type="ECO:0000259" key="6">
    <source>
        <dbReference type="PROSITE" id="PS50865"/>
    </source>
</evidence>
<gene>
    <name evidence="8" type="ORF">B5M09_002957</name>
    <name evidence="7" type="ORF">H257_06121</name>
</gene>
<dbReference type="SUPFAM" id="SSF117281">
    <property type="entry name" value="Kelch motif"/>
    <property type="match status" value="1"/>
</dbReference>
<dbReference type="Proteomes" id="UP000284702">
    <property type="component" value="Unassembled WGS sequence"/>
</dbReference>
<sequence>MSRKRRIPLSKAPESHLFEADYDCWVNVVRLRQWVSSVDEYQQPRHQTPTLLLVLSPISIILKVEPIIHSGQVVASDFEVLRTSLAPNSRVFCPLKYEGLLCEGLGAAAGSLNLTIVGRPDSETPRAFAEIADQFATNIPSRCALCDGTEMNTPFSGEAARPCVCAGMEAIPGVTDAILHSAFDTASRFWAATPWLHMRINHVLRVEVAGSPFRFVQILGGTGCCDVAVMVHTHWDDVQNENWSVGTMHMNSQGCYSVVKAEFQPPDQCCRSWKDLDYIDAQARLGRPLALPDPTNSDPVTQPVLPLFTRISIKRKPGTSDLDVRQVSATLEEIAYLQVAMWTVVTLLTDRLLLAVPHSPVGDYRKFYAFETTLSLPETLSLPLTMREVSVTFPAVTDVSALSDLQAVGVERVQKPSDAMAKQKKKKKKKPAKTDTGHGCSPAETNAFDGVLNNHDHMDVAALGRMRDIMTKKATANGFYQRGLYREAYAHYSTVLDEYHSFRASLAPPLQRDPQIVLNGDNLYSNRAQAALKLEWFHKVVDDCNHVIPFMVSQCSNTYVVRCLHARARAYAALHLYDSSFDDWHVLAIEAQKQPIKAGRAASSSWSDVPPKAYLADEGQKIQAKLAACTVDGRWRIMGTSGTHLTRFFHSTVLHPDGTGLLVFGGRSTTMFGTEDNDVQIHVYDFKTQGWKDVAGVGQVPPCLAGHSAVVYDRCMYVFGGTPLNDDLVDDHERHGSLYQLNVDTFEWKRWRMPDEPASRNEHTASVHQHQMILVGGLTCSSATAVGRIDVFNFQTKTWSVLAQRGTDLAPPPSLSLHTSWIHGHKLFVFGGKADTADFYEYQRTLYTLDLASHTWLPSPPPSSSSMLPPILPGPRSESQAIVMDNTMYQFGGYAELPVGSKYYGDGYRLTHHADGTASWAKLNASSIAVPWPSSRAACTLTFDPHRKRAILYGGYETMRNDIVYGDMWELNLCDDKQPNRKNDEGTPLNATVCGSCGAQGKWKKCARCNAMAYCSQACQKRHWPVHKTSCRRKSS</sequence>
<evidence type="ECO:0000256" key="5">
    <source>
        <dbReference type="SAM" id="MobiDB-lite"/>
    </source>
</evidence>
<dbReference type="PANTHER" id="PTHR23244">
    <property type="entry name" value="KELCH REPEAT DOMAIN"/>
    <property type="match status" value="1"/>
</dbReference>
<feature type="domain" description="MYND-type" evidence="6">
    <location>
        <begin position="994"/>
        <end position="1031"/>
    </location>
</feature>
<feature type="compositionally biased region" description="Basic residues" evidence="5">
    <location>
        <begin position="422"/>
        <end position="431"/>
    </location>
</feature>
<dbReference type="VEuPathDB" id="FungiDB:H257_06121"/>
<dbReference type="PROSITE" id="PS01360">
    <property type="entry name" value="ZF_MYND_1"/>
    <property type="match status" value="1"/>
</dbReference>